<gene>
    <name evidence="6" type="ORF">TRFO_02360</name>
</gene>
<dbReference type="PANTHER" id="PTHR12937:SF0">
    <property type="entry name" value="VACUOLAR PROTEIN SORTING-ASSOCIATED PROTEIN 28 HOMOLOG"/>
    <property type="match status" value="1"/>
</dbReference>
<evidence type="ECO:0000256" key="1">
    <source>
        <dbReference type="ARBA" id="ARBA00004177"/>
    </source>
</evidence>
<feature type="compositionally biased region" description="Polar residues" evidence="5">
    <location>
        <begin position="84"/>
        <end position="100"/>
    </location>
</feature>
<dbReference type="GO" id="GO:0043328">
    <property type="term" value="P:protein transport to vacuole involved in ubiquitin-dependent protein catabolic process via the multivesicular body sorting pathway"/>
    <property type="evidence" value="ECO:0007669"/>
    <property type="project" value="TreeGrafter"/>
</dbReference>
<dbReference type="PANTHER" id="PTHR12937">
    <property type="entry name" value="VACUOLAR PROTEIN SORTING 28, ISOFORM 2 VPS28"/>
    <property type="match status" value="1"/>
</dbReference>
<protein>
    <submittedName>
        <fullName evidence="6">Uncharacterized protein</fullName>
    </submittedName>
</protein>
<comment type="subcellular location">
    <subcellularLocation>
        <location evidence="1">Endosome</location>
    </subcellularLocation>
</comment>
<dbReference type="EMBL" id="MLAK01001370">
    <property type="protein sequence ID" value="OHS93838.1"/>
    <property type="molecule type" value="Genomic_DNA"/>
</dbReference>
<dbReference type="GeneID" id="94825344"/>
<keyword evidence="3" id="KW-0967">Endosome</keyword>
<dbReference type="Pfam" id="PF03997">
    <property type="entry name" value="VPS28"/>
    <property type="match status" value="1"/>
</dbReference>
<feature type="region of interest" description="Disordered" evidence="5">
    <location>
        <begin position="51"/>
        <end position="124"/>
    </location>
</feature>
<dbReference type="InterPro" id="IPR038358">
    <property type="entry name" value="VPS28_N_sf"/>
</dbReference>
<dbReference type="Gene3D" id="1.20.1440.200">
    <property type="match status" value="1"/>
</dbReference>
<keyword evidence="2" id="KW-0813">Transport</keyword>
<evidence type="ECO:0000256" key="2">
    <source>
        <dbReference type="ARBA" id="ARBA00022448"/>
    </source>
</evidence>
<keyword evidence="7" id="KW-1185">Reference proteome</keyword>
<dbReference type="SUPFAM" id="SSF140111">
    <property type="entry name" value="Endosomal sorting complex assembly domain"/>
    <property type="match status" value="1"/>
</dbReference>
<dbReference type="OrthoDB" id="2671at2759"/>
<evidence type="ECO:0000256" key="4">
    <source>
        <dbReference type="ARBA" id="ARBA00022927"/>
    </source>
</evidence>
<dbReference type="GO" id="GO:0000813">
    <property type="term" value="C:ESCRT I complex"/>
    <property type="evidence" value="ECO:0007669"/>
    <property type="project" value="InterPro"/>
</dbReference>
<keyword evidence="4" id="KW-0653">Protein transport</keyword>
<name>A0A1J4J337_9EUKA</name>
<dbReference type="InterPro" id="IPR037202">
    <property type="entry name" value="ESCRT_assembly_dom"/>
</dbReference>
<dbReference type="AlphaFoldDB" id="A0A1J4J337"/>
<sequence>MYPGNYQQYQYPGYQAQPYPYAQYAPQAAPGYAGYAPPVNPMYKPPQYNMPNSNPNMQMPVNNQPARSQANPMMPAAPLRGTLPANSQFAQPQRQSTQYGIPTPTQTPPASNPASTPSQPNPPAYPQVQNIVKYKIPHGKEASYANMYSLICTIEELESQFCDGNLSNEDHVRLLKQFIEQFSTIQKALNLSNNDVDNFARSFNMQYSYAQTALFNPANQFVDETSGNNNHVQEAVNLGSDFTTLQDCCILGEVPASEFQDLIRKIRSRLQTINVYQRNQEVREYTDKWINAFNCYKGTDIVPQNVKDDLRTDIQPWRNTAIDALQ</sequence>
<feature type="compositionally biased region" description="Low complexity" evidence="5">
    <location>
        <begin position="51"/>
        <end position="65"/>
    </location>
</feature>
<evidence type="ECO:0000313" key="7">
    <source>
        <dbReference type="Proteomes" id="UP000179807"/>
    </source>
</evidence>
<dbReference type="VEuPathDB" id="TrichDB:TRFO_02360"/>
<dbReference type="GO" id="GO:0044877">
    <property type="term" value="F:protein-containing complex binding"/>
    <property type="evidence" value="ECO:0007669"/>
    <property type="project" value="TreeGrafter"/>
</dbReference>
<dbReference type="Proteomes" id="UP000179807">
    <property type="component" value="Unassembled WGS sequence"/>
</dbReference>
<dbReference type="InterPro" id="IPR007143">
    <property type="entry name" value="Vps28"/>
</dbReference>
<dbReference type="RefSeq" id="XP_068346975.1">
    <property type="nucleotide sequence ID" value="XM_068490640.1"/>
</dbReference>
<comment type="caution">
    <text evidence="6">The sequence shown here is derived from an EMBL/GenBank/DDBJ whole genome shotgun (WGS) entry which is preliminary data.</text>
</comment>
<reference evidence="6" key="1">
    <citation type="submission" date="2016-10" db="EMBL/GenBank/DDBJ databases">
        <authorList>
            <person name="Benchimol M."/>
            <person name="Almeida L.G."/>
            <person name="Vasconcelos A.T."/>
            <person name="Perreira-Neves A."/>
            <person name="Rosa I.A."/>
            <person name="Tasca T."/>
            <person name="Bogo M.R."/>
            <person name="de Souza W."/>
        </authorList>
    </citation>
    <scope>NUCLEOTIDE SEQUENCE [LARGE SCALE GENOMIC DNA]</scope>
    <source>
        <strain evidence="6">K</strain>
    </source>
</reference>
<proteinExistence type="predicted"/>
<evidence type="ECO:0000256" key="3">
    <source>
        <dbReference type="ARBA" id="ARBA00022753"/>
    </source>
</evidence>
<accession>A0A1J4J337</accession>
<organism evidence="6 7">
    <name type="scientific">Tritrichomonas foetus</name>
    <dbReference type="NCBI Taxonomy" id="1144522"/>
    <lineage>
        <taxon>Eukaryota</taxon>
        <taxon>Metamonada</taxon>
        <taxon>Parabasalia</taxon>
        <taxon>Tritrichomonadida</taxon>
        <taxon>Tritrichomonadidae</taxon>
        <taxon>Tritrichomonas</taxon>
    </lineage>
</organism>
<evidence type="ECO:0000256" key="5">
    <source>
        <dbReference type="SAM" id="MobiDB-lite"/>
    </source>
</evidence>
<evidence type="ECO:0000313" key="6">
    <source>
        <dbReference type="EMBL" id="OHS93838.1"/>
    </source>
</evidence>